<dbReference type="Proteomes" id="UP001396334">
    <property type="component" value="Unassembled WGS sequence"/>
</dbReference>
<evidence type="ECO:0000256" key="1">
    <source>
        <dbReference type="ARBA" id="ARBA00009861"/>
    </source>
</evidence>
<organism evidence="4 5">
    <name type="scientific">Hibiscus sabdariffa</name>
    <name type="common">roselle</name>
    <dbReference type="NCBI Taxonomy" id="183260"/>
    <lineage>
        <taxon>Eukaryota</taxon>
        <taxon>Viridiplantae</taxon>
        <taxon>Streptophyta</taxon>
        <taxon>Embryophyta</taxon>
        <taxon>Tracheophyta</taxon>
        <taxon>Spermatophyta</taxon>
        <taxon>Magnoliopsida</taxon>
        <taxon>eudicotyledons</taxon>
        <taxon>Gunneridae</taxon>
        <taxon>Pentapetalae</taxon>
        <taxon>rosids</taxon>
        <taxon>malvids</taxon>
        <taxon>Malvales</taxon>
        <taxon>Malvaceae</taxon>
        <taxon>Malvoideae</taxon>
        <taxon>Hibiscus</taxon>
    </lineage>
</organism>
<dbReference type="PANTHER" id="PTHR31623">
    <property type="entry name" value="F21J9.9"/>
    <property type="match status" value="1"/>
</dbReference>
<comment type="caution">
    <text evidence="4">The sequence shown here is derived from an EMBL/GenBank/DDBJ whole genome shotgun (WGS) entry which is preliminary data.</text>
</comment>
<dbReference type="PANTHER" id="PTHR31623:SF28">
    <property type="entry name" value="BAHD ACYLTRANSFERASE"/>
    <property type="match status" value="1"/>
</dbReference>
<reference evidence="4 5" key="1">
    <citation type="journal article" date="2024" name="G3 (Bethesda)">
        <title>Genome assembly of Hibiscus sabdariffa L. provides insights into metabolisms of medicinal natural products.</title>
        <authorList>
            <person name="Kim T."/>
        </authorList>
    </citation>
    <scope>NUCLEOTIDE SEQUENCE [LARGE SCALE GENOMIC DNA]</scope>
    <source>
        <strain evidence="4">TK-2024</strain>
        <tissue evidence="4">Old leaves</tissue>
    </source>
</reference>
<dbReference type="Gene3D" id="3.30.559.10">
    <property type="entry name" value="Chloramphenicol acetyltransferase-like domain"/>
    <property type="match status" value="2"/>
</dbReference>
<dbReference type="InterPro" id="IPR023213">
    <property type="entry name" value="CAT-like_dom_sf"/>
</dbReference>
<evidence type="ECO:0000256" key="3">
    <source>
        <dbReference type="ARBA" id="ARBA00023315"/>
    </source>
</evidence>
<name>A0ABR2T0U2_9ROSI</name>
<keyword evidence="5" id="KW-1185">Reference proteome</keyword>
<keyword evidence="3" id="KW-0012">Acyltransferase</keyword>
<accession>A0ABR2T0U2</accession>
<dbReference type="EMBL" id="JBBPBN010000010">
    <property type="protein sequence ID" value="KAK9031113.1"/>
    <property type="molecule type" value="Genomic_DNA"/>
</dbReference>
<dbReference type="Pfam" id="PF02458">
    <property type="entry name" value="Transferase"/>
    <property type="match status" value="1"/>
</dbReference>
<evidence type="ECO:0000313" key="5">
    <source>
        <dbReference type="Proteomes" id="UP001396334"/>
    </source>
</evidence>
<evidence type="ECO:0000256" key="2">
    <source>
        <dbReference type="ARBA" id="ARBA00022679"/>
    </source>
</evidence>
<keyword evidence="2" id="KW-0808">Transferase</keyword>
<comment type="similarity">
    <text evidence="1">Belongs to the plant acyltransferase family.</text>
</comment>
<protein>
    <submittedName>
        <fullName evidence="4">Uncharacterized protein</fullName>
    </submittedName>
</protein>
<proteinExistence type="inferred from homology"/>
<gene>
    <name evidence="4" type="ORF">V6N11_032502</name>
</gene>
<sequence length="452" mass="50678">MEVEIISRETLKPSLSTPEHFRTYKLCLFDQLAPPVYIPVTLFYSAGDENHPERNSDHLKDSLSRILTHYYPFAGRLNGDGLTVDCNDEGAVFVEARVSCEMSFVVDEPENEVLQRLLPLNPHDHQAPSSAGGDDPVMLGVQVNYFACGGVAIGVCISHVVADGAAAAGFLKAWARFACGSPDTIETESVVYDCGSRFPPQDLSEFHRVTNPINEKAYVPLPAKDLVPKRFCFDGRKIAALRNEIRDESSWYHPTRVEAVIALIWEALIAATETEAKPNAIPQPPITVIGNSVNLRQRMNPPLPQQCIGNVSFLVMVTSLDEKTKNRNSLVKRIRQSVKARDDECKREIMYMGTGDWLNDFMKKVCEEFEKDSKMGQFFSVSWCRFPFYEADFGWGKPVWVEGGLKTNRTAIFLDSSDGEGMEAWITLSREEMEKLEQQQGIVAYSTFKPSV</sequence>
<evidence type="ECO:0000313" key="4">
    <source>
        <dbReference type="EMBL" id="KAK9031113.1"/>
    </source>
</evidence>